<protein>
    <submittedName>
        <fullName evidence="1">Uncharacterized protein</fullName>
    </submittedName>
</protein>
<keyword evidence="2" id="KW-1185">Reference proteome</keyword>
<organism evidence="1 2">
    <name type="scientific">Bifidobacterium phasiani</name>
    <dbReference type="NCBI Taxonomy" id="2834431"/>
    <lineage>
        <taxon>Bacteria</taxon>
        <taxon>Bacillati</taxon>
        <taxon>Actinomycetota</taxon>
        <taxon>Actinomycetes</taxon>
        <taxon>Bifidobacteriales</taxon>
        <taxon>Bifidobacteriaceae</taxon>
        <taxon>Bifidobacterium</taxon>
    </lineage>
</organism>
<dbReference type="EMBL" id="JAHBBD010000001">
    <property type="protein sequence ID" value="MBW3081833.1"/>
    <property type="molecule type" value="Genomic_DNA"/>
</dbReference>
<evidence type="ECO:0000313" key="2">
    <source>
        <dbReference type="Proteomes" id="UP000812844"/>
    </source>
</evidence>
<reference evidence="1 2" key="1">
    <citation type="submission" date="2021-05" db="EMBL/GenBank/DDBJ databases">
        <title>Phylogenetic classification of ten novel species belonging to the genus Bifidobacterium comprising B. colchicus sp. nov., B. abeli sp. nov., B. bicoloris sp. nov., B. guerezis sp. nov., B. rosaliae sp. nov., B. santillanensis sp. nov., B. argentati sp. nov., B. amazzoni sp. nov., B. pluviali sp. nov., and B. pinnaculum sp. nov.</title>
        <authorList>
            <person name="Lugli G.A."/>
            <person name="Ruiz Garcia L."/>
            <person name="Margolles A."/>
            <person name="Ventura M."/>
        </authorList>
    </citation>
    <scope>NUCLEOTIDE SEQUENCE [LARGE SCALE GENOMIC DNA]</scope>
    <source>
        <strain evidence="1 2">6T3</strain>
    </source>
</reference>
<name>A0ABS6W5R2_9BIFI</name>
<dbReference type="RefSeq" id="WP_219079522.1">
    <property type="nucleotide sequence ID" value="NZ_JAHBBD010000001.1"/>
</dbReference>
<proteinExistence type="predicted"/>
<comment type="caution">
    <text evidence="1">The sequence shown here is derived from an EMBL/GenBank/DDBJ whole genome shotgun (WGS) entry which is preliminary data.</text>
</comment>
<accession>A0ABS6W5R2</accession>
<dbReference type="Proteomes" id="UP000812844">
    <property type="component" value="Unassembled WGS sequence"/>
</dbReference>
<gene>
    <name evidence="1" type="ORF">KIH73_00280</name>
</gene>
<sequence length="114" mass="13258">MMGMDPTTKRSWCFTIEFDEAKAARHWYSVDDLYDCVGRIAERFGNIRIAHDTWKAQPDGDEVMAQCAALSRLARTKWVMENVKSWTAYEDDEPEGHDYLQVLREVSPHLVCDE</sequence>
<evidence type="ECO:0000313" key="1">
    <source>
        <dbReference type="EMBL" id="MBW3081833.1"/>
    </source>
</evidence>